<dbReference type="EMBL" id="AP008213">
    <property type="protein sequence ID" value="BAF21003.1"/>
    <property type="molecule type" value="Genomic_DNA"/>
</dbReference>
<evidence type="ECO:0000313" key="2">
    <source>
        <dbReference type="EMBL" id="BAF21003.1"/>
    </source>
</evidence>
<protein>
    <submittedName>
        <fullName evidence="2">Os07g0190700 protein</fullName>
    </submittedName>
</protein>
<dbReference type="AlphaFoldDB" id="A0A0N7KN23"/>
<gene>
    <name evidence="2" type="ordered locus">Os07g0190700</name>
</gene>
<sequence length="100" mass="11058">MWKTVVRYTMRFAAVPMLPSFSNVSLPITNGIAFHPRYRSSGAAAAAAESDLALPFPTSPSRWASRSPPPPEPETEGGRVMSRRRRHLARGGRDFDWVCG</sequence>
<proteinExistence type="predicted"/>
<name>A0A0N7KN23_ORYSJ</name>
<reference evidence="3" key="2">
    <citation type="journal article" date="2008" name="Nucleic Acids Res.">
        <title>The rice annotation project database (RAP-DB): 2008 update.</title>
        <authorList>
            <consortium name="The rice annotation project (RAP)"/>
        </authorList>
    </citation>
    <scope>GENOME REANNOTATION</scope>
    <source>
        <strain evidence="3">cv. Nipponbare</strain>
    </source>
</reference>
<dbReference type="Proteomes" id="UP000000763">
    <property type="component" value="Chromosome 7"/>
</dbReference>
<dbReference type="Gramene" id="Os07t0190700-01">
    <property type="protein sequence ID" value="Os07t0190700-01"/>
    <property type="gene ID" value="Os07g0190700"/>
</dbReference>
<accession>A0A0N7KN23</accession>
<feature type="region of interest" description="Disordered" evidence="1">
    <location>
        <begin position="57"/>
        <end position="83"/>
    </location>
</feature>
<evidence type="ECO:0000313" key="3">
    <source>
        <dbReference type="Proteomes" id="UP000000763"/>
    </source>
</evidence>
<dbReference type="KEGG" id="dosa:Os07g0190700"/>
<organism evidence="2 3">
    <name type="scientific">Oryza sativa subsp. japonica</name>
    <name type="common">Rice</name>
    <dbReference type="NCBI Taxonomy" id="39947"/>
    <lineage>
        <taxon>Eukaryota</taxon>
        <taxon>Viridiplantae</taxon>
        <taxon>Streptophyta</taxon>
        <taxon>Embryophyta</taxon>
        <taxon>Tracheophyta</taxon>
        <taxon>Spermatophyta</taxon>
        <taxon>Magnoliopsida</taxon>
        <taxon>Liliopsida</taxon>
        <taxon>Poales</taxon>
        <taxon>Poaceae</taxon>
        <taxon>BOP clade</taxon>
        <taxon>Oryzoideae</taxon>
        <taxon>Oryzeae</taxon>
        <taxon>Oryzinae</taxon>
        <taxon>Oryza</taxon>
        <taxon>Oryza sativa</taxon>
    </lineage>
</organism>
<reference evidence="2 3" key="1">
    <citation type="journal article" date="2005" name="Nature">
        <title>The map-based sequence of the rice genome.</title>
        <authorList>
            <consortium name="International rice genome sequencing project (IRGSP)"/>
            <person name="Matsumoto T."/>
            <person name="Wu J."/>
            <person name="Kanamori H."/>
            <person name="Katayose Y."/>
            <person name="Fujisawa M."/>
            <person name="Namiki N."/>
            <person name="Mizuno H."/>
            <person name="Yamamoto K."/>
            <person name="Antonio B.A."/>
            <person name="Baba T."/>
            <person name="Sakata K."/>
            <person name="Nagamura Y."/>
            <person name="Aoki H."/>
            <person name="Arikawa K."/>
            <person name="Arita K."/>
            <person name="Bito T."/>
            <person name="Chiden Y."/>
            <person name="Fujitsuka N."/>
            <person name="Fukunaka R."/>
            <person name="Hamada M."/>
            <person name="Harada C."/>
            <person name="Hayashi A."/>
            <person name="Hijishita S."/>
            <person name="Honda M."/>
            <person name="Hosokawa S."/>
            <person name="Ichikawa Y."/>
            <person name="Idonuma A."/>
            <person name="Iijima M."/>
            <person name="Ikeda M."/>
            <person name="Ikeno M."/>
            <person name="Ito K."/>
            <person name="Ito S."/>
            <person name="Ito T."/>
            <person name="Ito Y."/>
            <person name="Ito Y."/>
            <person name="Iwabuchi A."/>
            <person name="Kamiya K."/>
            <person name="Karasawa W."/>
            <person name="Kurita K."/>
            <person name="Katagiri S."/>
            <person name="Kikuta A."/>
            <person name="Kobayashi H."/>
            <person name="Kobayashi N."/>
            <person name="Machita K."/>
            <person name="Maehara T."/>
            <person name="Masukawa M."/>
            <person name="Mizubayashi T."/>
            <person name="Mukai Y."/>
            <person name="Nagasaki H."/>
            <person name="Nagata Y."/>
            <person name="Naito S."/>
            <person name="Nakashima M."/>
            <person name="Nakama Y."/>
            <person name="Nakamichi Y."/>
            <person name="Nakamura M."/>
            <person name="Meguro A."/>
            <person name="Negishi M."/>
            <person name="Ohta I."/>
            <person name="Ohta T."/>
            <person name="Okamoto M."/>
            <person name="Ono N."/>
            <person name="Saji S."/>
            <person name="Sakaguchi M."/>
            <person name="Sakai K."/>
            <person name="Shibata M."/>
            <person name="Shimokawa T."/>
            <person name="Song J."/>
            <person name="Takazaki Y."/>
            <person name="Terasawa K."/>
            <person name="Tsugane M."/>
            <person name="Tsuji K."/>
            <person name="Ueda S."/>
            <person name="Waki K."/>
            <person name="Yamagata H."/>
            <person name="Yamamoto M."/>
            <person name="Yamamoto S."/>
            <person name="Yamane H."/>
            <person name="Yoshiki S."/>
            <person name="Yoshihara R."/>
            <person name="Yukawa K."/>
            <person name="Zhong H."/>
            <person name="Yano M."/>
            <person name="Yuan Q."/>
            <person name="Ouyang S."/>
            <person name="Liu J."/>
            <person name="Jones K.M."/>
            <person name="Gansberger K."/>
            <person name="Moffat K."/>
            <person name="Hill J."/>
            <person name="Bera J."/>
            <person name="Fadrosh D."/>
            <person name="Jin S."/>
            <person name="Johri S."/>
            <person name="Kim M."/>
            <person name="Overton L."/>
            <person name="Reardon M."/>
            <person name="Tsitrin T."/>
            <person name="Vuong H."/>
            <person name="Weaver B."/>
            <person name="Ciecko A."/>
            <person name="Tallon L."/>
            <person name="Jackson J."/>
            <person name="Pai G."/>
            <person name="Aken S.V."/>
            <person name="Utterback T."/>
            <person name="Reidmuller S."/>
            <person name="Feldblyum T."/>
            <person name="Hsiao J."/>
            <person name="Zismann V."/>
            <person name="Iobst S."/>
            <person name="de Vazeille A.R."/>
            <person name="Buell C.R."/>
            <person name="Ying K."/>
            <person name="Li Y."/>
            <person name="Lu T."/>
            <person name="Huang Y."/>
            <person name="Zhao Q."/>
            <person name="Feng Q."/>
            <person name="Zhang L."/>
            <person name="Zhu J."/>
            <person name="Weng Q."/>
            <person name="Mu J."/>
            <person name="Lu Y."/>
            <person name="Fan D."/>
            <person name="Liu Y."/>
            <person name="Guan J."/>
            <person name="Zhang Y."/>
            <person name="Yu S."/>
            <person name="Liu X."/>
            <person name="Zhang Y."/>
            <person name="Hong G."/>
            <person name="Han B."/>
            <person name="Choisne N."/>
            <person name="Demange N."/>
            <person name="Orjeda G."/>
            <person name="Samain S."/>
            <person name="Cattolico L."/>
            <person name="Pelletier E."/>
            <person name="Couloux A."/>
            <person name="Segurens B."/>
            <person name="Wincker P."/>
            <person name="D'Hont A."/>
            <person name="Scarpelli C."/>
            <person name="Weissenbach J."/>
            <person name="Salanoubat M."/>
            <person name="Quetier F."/>
            <person name="Yu Y."/>
            <person name="Kim H.R."/>
            <person name="Rambo T."/>
            <person name="Currie J."/>
            <person name="Collura K."/>
            <person name="Luo M."/>
            <person name="Yang T."/>
            <person name="Ammiraju J.S.S."/>
            <person name="Engler F."/>
            <person name="Soderlund C."/>
            <person name="Wing R.A."/>
            <person name="Palmer L.E."/>
            <person name="de la Bastide M."/>
            <person name="Spiegel L."/>
            <person name="Nascimento L."/>
            <person name="Zutavern T."/>
            <person name="O'Shaughnessy A."/>
            <person name="Dike S."/>
            <person name="Dedhia N."/>
            <person name="Preston R."/>
            <person name="Balija V."/>
            <person name="McCombie W.R."/>
            <person name="Chow T."/>
            <person name="Chen H."/>
            <person name="Chung M."/>
            <person name="Chen C."/>
            <person name="Shaw J."/>
            <person name="Wu H."/>
            <person name="Hsiao K."/>
            <person name="Chao Y."/>
            <person name="Chu M."/>
            <person name="Cheng C."/>
            <person name="Hour A."/>
            <person name="Lee P."/>
            <person name="Lin S."/>
            <person name="Lin Y."/>
            <person name="Liou J."/>
            <person name="Liu S."/>
            <person name="Hsing Y."/>
            <person name="Raghuvanshi S."/>
            <person name="Mohanty A."/>
            <person name="Bharti A.K."/>
            <person name="Gaur A."/>
            <person name="Gupta V."/>
            <person name="Kumar D."/>
            <person name="Ravi V."/>
            <person name="Vij S."/>
            <person name="Kapur A."/>
            <person name="Khurana P."/>
            <person name="Khurana P."/>
            <person name="Khurana J.P."/>
            <person name="Tyagi A.K."/>
            <person name="Gaikwad K."/>
            <person name="Singh A."/>
            <person name="Dalal V."/>
            <person name="Srivastava S."/>
            <person name="Dixit A."/>
            <person name="Pal A.K."/>
            <person name="Ghazi I.A."/>
            <person name="Yadav M."/>
            <person name="Pandit A."/>
            <person name="Bhargava A."/>
            <person name="Sureshbabu K."/>
            <person name="Batra K."/>
            <person name="Sharma T.R."/>
            <person name="Mohapatra T."/>
            <person name="Singh N.K."/>
            <person name="Messing J."/>
            <person name="Nelson A.B."/>
            <person name="Fuks G."/>
            <person name="Kavchok S."/>
            <person name="Keizer G."/>
            <person name="Linton E."/>
            <person name="Llaca V."/>
            <person name="Song R."/>
            <person name="Tanyolac B."/>
            <person name="Young S."/>
            <person name="Ho-Il K."/>
            <person name="Hahn J.H."/>
            <person name="Sangsakoo G."/>
            <person name="Vanavichit A."/>
            <person name="de Mattos Luiz.A.T."/>
            <person name="Zimmer P.D."/>
            <person name="Malone G."/>
            <person name="Dellagostin O."/>
            <person name="de Oliveira A.C."/>
            <person name="Bevan M."/>
            <person name="Bancroft I."/>
            <person name="Minx P."/>
            <person name="Cordum H."/>
            <person name="Wilson R."/>
            <person name="Cheng Z."/>
            <person name="Jin W."/>
            <person name="Jiang J."/>
            <person name="Leong S.A."/>
            <person name="Iwama H."/>
            <person name="Gojobori T."/>
            <person name="Itoh T."/>
            <person name="Niimura Y."/>
            <person name="Fujii Y."/>
            <person name="Habara T."/>
            <person name="Sakai H."/>
            <person name="Sato Y."/>
            <person name="Wilson G."/>
            <person name="Kumar K."/>
            <person name="McCouch S."/>
            <person name="Juretic N."/>
            <person name="Hoen D."/>
            <person name="Wright S."/>
            <person name="Bruskiewich R."/>
            <person name="Bureau T."/>
            <person name="Miyao A."/>
            <person name="Hirochika H."/>
            <person name="Nishikawa T."/>
            <person name="Kadowaki K."/>
            <person name="Sugiura M."/>
            <person name="Burr B."/>
            <person name="Sasaki T."/>
        </authorList>
    </citation>
    <scope>NUCLEOTIDE SEQUENCE [LARGE SCALE GENOMIC DNA]</scope>
    <source>
        <strain evidence="3">cv. Nipponbare</strain>
    </source>
</reference>
<evidence type="ECO:0000256" key="1">
    <source>
        <dbReference type="SAM" id="MobiDB-lite"/>
    </source>
</evidence>